<reference evidence="2" key="1">
    <citation type="submission" date="2022-08" db="UniProtKB">
        <authorList>
            <consortium name="EnsemblMetazoa"/>
        </authorList>
    </citation>
    <scope>IDENTIFICATION</scope>
    <source>
        <strain evidence="2">05x7-T-G4-1.051#20</strain>
    </source>
</reference>
<dbReference type="Proteomes" id="UP000005408">
    <property type="component" value="Unassembled WGS sequence"/>
</dbReference>
<feature type="compositionally biased region" description="Basic and acidic residues" evidence="1">
    <location>
        <begin position="7"/>
        <end position="25"/>
    </location>
</feature>
<accession>A0A8W8N6R0</accession>
<dbReference type="AlphaFoldDB" id="A0A8W8N6R0"/>
<evidence type="ECO:0000256" key="1">
    <source>
        <dbReference type="SAM" id="MobiDB-lite"/>
    </source>
</evidence>
<protein>
    <submittedName>
        <fullName evidence="2">Uncharacterized protein</fullName>
    </submittedName>
</protein>
<dbReference type="EnsemblMetazoa" id="G4508.1">
    <property type="protein sequence ID" value="G4508.1:cds"/>
    <property type="gene ID" value="G4508"/>
</dbReference>
<keyword evidence="3" id="KW-1185">Reference proteome</keyword>
<sequence>MAGGRSESGKSDRLSWLTKDKEPDKNSTASARANIYEKFKLWGLLSASEADKAESIKYLRLGIKYDPQLLCAKLG</sequence>
<evidence type="ECO:0000313" key="3">
    <source>
        <dbReference type="Proteomes" id="UP000005408"/>
    </source>
</evidence>
<feature type="region of interest" description="Disordered" evidence="1">
    <location>
        <begin position="1"/>
        <end position="28"/>
    </location>
</feature>
<name>A0A8W8N6R0_MAGGI</name>
<proteinExistence type="predicted"/>
<evidence type="ECO:0000313" key="2">
    <source>
        <dbReference type="EnsemblMetazoa" id="G4508.1:cds"/>
    </source>
</evidence>
<organism evidence="2 3">
    <name type="scientific">Magallana gigas</name>
    <name type="common">Pacific oyster</name>
    <name type="synonym">Crassostrea gigas</name>
    <dbReference type="NCBI Taxonomy" id="29159"/>
    <lineage>
        <taxon>Eukaryota</taxon>
        <taxon>Metazoa</taxon>
        <taxon>Spiralia</taxon>
        <taxon>Lophotrochozoa</taxon>
        <taxon>Mollusca</taxon>
        <taxon>Bivalvia</taxon>
        <taxon>Autobranchia</taxon>
        <taxon>Pteriomorphia</taxon>
        <taxon>Ostreida</taxon>
        <taxon>Ostreoidea</taxon>
        <taxon>Ostreidae</taxon>
        <taxon>Magallana</taxon>
    </lineage>
</organism>